<evidence type="ECO:0000313" key="12">
    <source>
        <dbReference type="Proteomes" id="UP000243459"/>
    </source>
</evidence>
<evidence type="ECO:0008006" key="13">
    <source>
        <dbReference type="Google" id="ProtNLM"/>
    </source>
</evidence>
<dbReference type="PRINTS" id="PR00463">
    <property type="entry name" value="EP450I"/>
</dbReference>
<evidence type="ECO:0000256" key="8">
    <source>
        <dbReference type="PIRSR" id="PIRSR602401-1"/>
    </source>
</evidence>
<dbReference type="SUPFAM" id="SSF48264">
    <property type="entry name" value="Cytochrome P450"/>
    <property type="match status" value="1"/>
</dbReference>
<reference evidence="12" key="1">
    <citation type="journal article" date="2017" name="Nat. Commun.">
        <title>The asparagus genome sheds light on the origin and evolution of a young Y chromosome.</title>
        <authorList>
            <person name="Harkess A."/>
            <person name="Zhou J."/>
            <person name="Xu C."/>
            <person name="Bowers J.E."/>
            <person name="Van der Hulst R."/>
            <person name="Ayyampalayam S."/>
            <person name="Mercati F."/>
            <person name="Riccardi P."/>
            <person name="McKain M.R."/>
            <person name="Kakrana A."/>
            <person name="Tang H."/>
            <person name="Ray J."/>
            <person name="Groenendijk J."/>
            <person name="Arikit S."/>
            <person name="Mathioni S.M."/>
            <person name="Nakano M."/>
            <person name="Shan H."/>
            <person name="Telgmann-Rauber A."/>
            <person name="Kanno A."/>
            <person name="Yue Z."/>
            <person name="Chen H."/>
            <person name="Li W."/>
            <person name="Chen Y."/>
            <person name="Xu X."/>
            <person name="Zhang Y."/>
            <person name="Luo S."/>
            <person name="Chen H."/>
            <person name="Gao J."/>
            <person name="Mao Z."/>
            <person name="Pires J.C."/>
            <person name="Luo M."/>
            <person name="Kudrna D."/>
            <person name="Wing R.A."/>
            <person name="Meyers B.C."/>
            <person name="Yi K."/>
            <person name="Kong H."/>
            <person name="Lavrijsen P."/>
            <person name="Sunseri F."/>
            <person name="Falavigna A."/>
            <person name="Ye Y."/>
            <person name="Leebens-Mack J.H."/>
            <person name="Chen G."/>
        </authorList>
    </citation>
    <scope>NUCLEOTIDE SEQUENCE [LARGE SCALE GENOMIC DNA]</scope>
    <source>
        <strain evidence="12">cv. DH0086</strain>
    </source>
</reference>
<evidence type="ECO:0000256" key="6">
    <source>
        <dbReference type="ARBA" id="ARBA00023004"/>
    </source>
</evidence>
<dbReference type="GO" id="GO:0016705">
    <property type="term" value="F:oxidoreductase activity, acting on paired donors, with incorporation or reduction of molecular oxygen"/>
    <property type="evidence" value="ECO:0007669"/>
    <property type="project" value="InterPro"/>
</dbReference>
<comment type="similarity">
    <text evidence="2 9">Belongs to the cytochrome P450 family.</text>
</comment>
<dbReference type="FunFam" id="1.10.630.10:FF:000011">
    <property type="entry name" value="Cytochrome P450 83B1"/>
    <property type="match status" value="1"/>
</dbReference>
<dbReference type="EMBL" id="CM007389">
    <property type="protein sequence ID" value="ONK57597.1"/>
    <property type="molecule type" value="Genomic_DNA"/>
</dbReference>
<protein>
    <recommendedName>
        <fullName evidence="13">Cytochrome P450</fullName>
    </recommendedName>
</protein>
<evidence type="ECO:0000256" key="9">
    <source>
        <dbReference type="RuleBase" id="RU000461"/>
    </source>
</evidence>
<evidence type="ECO:0000256" key="5">
    <source>
        <dbReference type="ARBA" id="ARBA00023002"/>
    </source>
</evidence>
<gene>
    <name evidence="11" type="ORF">A4U43_C09F2120</name>
</gene>
<dbReference type="Proteomes" id="UP000243459">
    <property type="component" value="Chromosome 9"/>
</dbReference>
<dbReference type="InterPro" id="IPR017972">
    <property type="entry name" value="Cyt_P450_CS"/>
</dbReference>
<organism evidence="11 12">
    <name type="scientific">Asparagus officinalis</name>
    <name type="common">Garden asparagus</name>
    <dbReference type="NCBI Taxonomy" id="4686"/>
    <lineage>
        <taxon>Eukaryota</taxon>
        <taxon>Viridiplantae</taxon>
        <taxon>Streptophyta</taxon>
        <taxon>Embryophyta</taxon>
        <taxon>Tracheophyta</taxon>
        <taxon>Spermatophyta</taxon>
        <taxon>Magnoliopsida</taxon>
        <taxon>Liliopsida</taxon>
        <taxon>Asparagales</taxon>
        <taxon>Asparagaceae</taxon>
        <taxon>Asparagoideae</taxon>
        <taxon>Asparagus</taxon>
    </lineage>
</organism>
<dbReference type="InterPro" id="IPR036396">
    <property type="entry name" value="Cyt_P450_sf"/>
</dbReference>
<keyword evidence="3 8" id="KW-0349">Heme</keyword>
<evidence type="ECO:0000256" key="7">
    <source>
        <dbReference type="ARBA" id="ARBA00023033"/>
    </source>
</evidence>
<accession>A0A5P1E7X9</accession>
<keyword evidence="10" id="KW-0732">Signal</keyword>
<dbReference type="GO" id="GO:0005506">
    <property type="term" value="F:iron ion binding"/>
    <property type="evidence" value="ECO:0007669"/>
    <property type="project" value="InterPro"/>
</dbReference>
<dbReference type="CDD" id="cd11072">
    <property type="entry name" value="CYP71-like"/>
    <property type="match status" value="1"/>
</dbReference>
<dbReference type="OrthoDB" id="2789670at2759"/>
<evidence type="ECO:0000313" key="11">
    <source>
        <dbReference type="EMBL" id="ONK57597.1"/>
    </source>
</evidence>
<keyword evidence="7 9" id="KW-0503">Monooxygenase</keyword>
<comment type="cofactor">
    <cofactor evidence="1 8">
        <name>heme</name>
        <dbReference type="ChEBI" id="CHEBI:30413"/>
    </cofactor>
</comment>
<evidence type="ECO:0000256" key="1">
    <source>
        <dbReference type="ARBA" id="ARBA00001971"/>
    </source>
</evidence>
<dbReference type="OMA" id="LICFHAR"/>
<feature type="binding site" description="axial binding residue" evidence="8">
    <location>
        <position position="431"/>
    </location>
    <ligand>
        <name>heme</name>
        <dbReference type="ChEBI" id="CHEBI:30413"/>
    </ligand>
    <ligandPart>
        <name>Fe</name>
        <dbReference type="ChEBI" id="CHEBI:18248"/>
    </ligandPart>
</feature>
<keyword evidence="6 8" id="KW-0408">Iron</keyword>
<keyword evidence="5 9" id="KW-0560">Oxidoreductase</keyword>
<dbReference type="PROSITE" id="PS00086">
    <property type="entry name" value="CYTOCHROME_P450"/>
    <property type="match status" value="1"/>
</dbReference>
<dbReference type="Gene3D" id="1.10.630.10">
    <property type="entry name" value="Cytochrome P450"/>
    <property type="match status" value="1"/>
</dbReference>
<dbReference type="GO" id="GO:0020037">
    <property type="term" value="F:heme binding"/>
    <property type="evidence" value="ECO:0007669"/>
    <property type="project" value="InterPro"/>
</dbReference>
<dbReference type="InterPro" id="IPR002401">
    <property type="entry name" value="Cyt_P450_E_grp-I"/>
</dbReference>
<proteinExistence type="inferred from homology"/>
<dbReference type="Pfam" id="PF00067">
    <property type="entry name" value="p450"/>
    <property type="match status" value="1"/>
</dbReference>
<evidence type="ECO:0000256" key="10">
    <source>
        <dbReference type="SAM" id="SignalP"/>
    </source>
</evidence>
<evidence type="ECO:0000256" key="2">
    <source>
        <dbReference type="ARBA" id="ARBA00010617"/>
    </source>
</evidence>
<dbReference type="Gramene" id="ONK57597">
    <property type="protein sequence ID" value="ONK57597"/>
    <property type="gene ID" value="A4U43_C09F2120"/>
</dbReference>
<name>A0A5P1E7X9_ASPOF</name>
<evidence type="ECO:0000256" key="3">
    <source>
        <dbReference type="ARBA" id="ARBA00022617"/>
    </source>
</evidence>
<feature type="chain" id="PRO_5024388562" description="Cytochrome P450" evidence="10">
    <location>
        <begin position="25"/>
        <end position="491"/>
    </location>
</feature>
<dbReference type="AlphaFoldDB" id="A0A5P1E7X9"/>
<sequence>MLIFIPLASLLLLLLLLLIHKGKQHHKLPPGPKKLPLIGNLHQLGSTPHRSLWLLSQKHGPLMHLQLGPRPTLVVSSAEMAREVLKTHDLDFCSRPHLIAPNKYSYNSSDISFAPYGEYWREMRKVCTLKLFSAKRVESFRGIREEEVSLTLQSISSSSSKPINLQKAMVSLANNIICRIAFGKKYQDGEHERSQAHQILKQAQQLLGGIFVADFFPALGLVDKLSGNFYRLEKNVGELDAFYEEVIRDHLDPERIRPEREDIVDVLLRVQQDEGRLTKENIKAVLTDIFIAGSDTSAATIIWAMAELVRTPRAMKKTQDEVRALLGSKEKVEEGDLHQLQYLKAVVKETLRLHTPAPLLLPRETIRHCKIEEYDILPNTLVYINAWGIGRDPNTWQGAEEFMPERFMNSSIDFKGHDFQFIPFGSGRRICPAMNVGVAVVELALANMLYLFDWELPEGMKREDVDMEDAQGLTVHKRSPLYLVPITCGLK</sequence>
<dbReference type="PRINTS" id="PR00385">
    <property type="entry name" value="P450"/>
</dbReference>
<keyword evidence="4 8" id="KW-0479">Metal-binding</keyword>
<evidence type="ECO:0000256" key="4">
    <source>
        <dbReference type="ARBA" id="ARBA00022723"/>
    </source>
</evidence>
<feature type="signal peptide" evidence="10">
    <location>
        <begin position="1"/>
        <end position="24"/>
    </location>
</feature>
<dbReference type="PANTHER" id="PTHR47955:SF19">
    <property type="entry name" value="CYTOCHROME P450 71A9-LIKE ISOFORM X1"/>
    <property type="match status" value="1"/>
</dbReference>
<dbReference type="InterPro" id="IPR001128">
    <property type="entry name" value="Cyt_P450"/>
</dbReference>
<dbReference type="PANTHER" id="PTHR47955">
    <property type="entry name" value="CYTOCHROME P450 FAMILY 71 PROTEIN"/>
    <property type="match status" value="1"/>
</dbReference>
<dbReference type="GO" id="GO:0004497">
    <property type="term" value="F:monooxygenase activity"/>
    <property type="evidence" value="ECO:0007669"/>
    <property type="project" value="UniProtKB-KW"/>
</dbReference>
<keyword evidence="12" id="KW-1185">Reference proteome</keyword>